<evidence type="ECO:0000313" key="3">
    <source>
        <dbReference type="Proteomes" id="UP000001299"/>
    </source>
</evidence>
<dbReference type="RefSeq" id="WP_013282924.1">
    <property type="nucleotide sequence ID" value="NC_014389.1"/>
</dbReference>
<dbReference type="AlphaFoldDB" id="E0S4E3"/>
<organism evidence="2 3">
    <name type="scientific">Butyrivibrio proteoclasticus (strain ATCC 51982 / DSM 14932 / B316)</name>
    <name type="common">Clostridium proteoclasticum</name>
    <dbReference type="NCBI Taxonomy" id="515622"/>
    <lineage>
        <taxon>Bacteria</taxon>
        <taxon>Bacillati</taxon>
        <taxon>Bacillota</taxon>
        <taxon>Clostridia</taxon>
        <taxon>Lachnospirales</taxon>
        <taxon>Lachnospiraceae</taxon>
        <taxon>Butyrivibrio</taxon>
    </lineage>
</organism>
<proteinExistence type="predicted"/>
<gene>
    <name evidence="2" type="ordered locus">bpr_II338</name>
</gene>
<keyword evidence="3" id="KW-1185">Reference proteome</keyword>
<name>E0S4E3_BUTPB</name>
<accession>E0S4E3</accession>
<sequence>MQTELDVLKEIRKGKSLNEFEEVTPLMALAAMDSRNAWSELPENVKNRRFAKMAVDKDFRALKDVPSEIINACALSFATWGHKIRKEDLNDFMSLLNGQDDVFIRDVLRKDPGLIRFVTAERKKQSKGRAEQTAKAKVAGKPKRKNTPNQNLVINPTSWEYDFASADLGHEDELEPESFLARPVEKRTLKDLEALLELDRDFPPDFIYRLQIPFRNEQYYRKMGDNKTADYWKGEQVSWLNGDICKKIAEMHPEGSIKTPSYLTKEAIESYWEYCKEDGISKILMTEIFLSFPEELENKEMLADLNVDWRVLRHAPSLCLKSEEARVYLNKEPNAVFRLPEEYQTLTKLIADGVRLTLGNIMQIKNPEMRLKIATAVGLDEEMPKAESEKEASV</sequence>
<keyword evidence="2" id="KW-0614">Plasmid</keyword>
<protein>
    <submittedName>
        <fullName evidence="2">Uncharacterized protein</fullName>
    </submittedName>
</protein>
<evidence type="ECO:0000313" key="2">
    <source>
        <dbReference type="EMBL" id="ADL36275.1"/>
    </source>
</evidence>
<evidence type="ECO:0000256" key="1">
    <source>
        <dbReference type="SAM" id="MobiDB-lite"/>
    </source>
</evidence>
<dbReference type="Proteomes" id="UP000001299">
    <property type="component" value="Plasmid pCY360"/>
</dbReference>
<dbReference type="KEGG" id="bpb:bpr_II338"/>
<feature type="region of interest" description="Disordered" evidence="1">
    <location>
        <begin position="126"/>
        <end position="151"/>
    </location>
</feature>
<reference evidence="2 3" key="1">
    <citation type="journal article" date="2010" name="PLoS ONE">
        <title>The glycobiome of the rumen bacterium Butyrivibrio proteoclasticus B316(T) highlights adaptation to a polysaccharide-rich environment.</title>
        <authorList>
            <person name="Kelly W.J."/>
            <person name="Leahy S.C."/>
            <person name="Altermann E."/>
            <person name="Yeoman C.J."/>
            <person name="Dunne J.C."/>
            <person name="Kong Z."/>
            <person name="Pacheco D.M."/>
            <person name="Li D."/>
            <person name="Noel S.J."/>
            <person name="Moon C.D."/>
            <person name="Cookson A.L."/>
            <person name="Attwood G.T."/>
        </authorList>
    </citation>
    <scope>NUCLEOTIDE SEQUENCE [LARGE SCALE GENOMIC DNA]</scope>
    <source>
        <strain evidence="3">ATCC 51982 / DSM 14932 / B316</strain>
        <plasmid evidence="3">Plasmid pCY360</plasmid>
    </source>
</reference>
<dbReference type="HOGENOM" id="CLU_699577_0_0_9"/>
<dbReference type="EMBL" id="CP001812">
    <property type="protein sequence ID" value="ADL36275.1"/>
    <property type="molecule type" value="Genomic_DNA"/>
</dbReference>
<geneLocation type="plasmid" evidence="2 3">
    <name>pCY360</name>
</geneLocation>